<dbReference type="CDD" id="cd02801">
    <property type="entry name" value="DUS_like_FMN"/>
    <property type="match status" value="1"/>
</dbReference>
<evidence type="ECO:0000256" key="5">
    <source>
        <dbReference type="ARBA" id="ARBA00022643"/>
    </source>
</evidence>
<evidence type="ECO:0000256" key="12">
    <source>
        <dbReference type="PIRSR" id="PIRSR006621-1"/>
    </source>
</evidence>
<evidence type="ECO:0000313" key="15">
    <source>
        <dbReference type="EMBL" id="MBC8316525.1"/>
    </source>
</evidence>
<keyword evidence="8" id="KW-0694">RNA-binding</keyword>
<dbReference type="Pfam" id="PF01207">
    <property type="entry name" value="Dus"/>
    <property type="match status" value="1"/>
</dbReference>
<evidence type="ECO:0000313" key="16">
    <source>
        <dbReference type="Proteomes" id="UP000614424"/>
    </source>
</evidence>
<dbReference type="InterPro" id="IPR004652">
    <property type="entry name" value="DusB-like"/>
</dbReference>
<comment type="catalytic activity">
    <reaction evidence="11">
        <text>a 5,6-dihydrouridine in tRNA + NAD(+) = a uridine in tRNA + NADH + H(+)</text>
        <dbReference type="Rhea" id="RHEA:54452"/>
        <dbReference type="Rhea" id="RHEA-COMP:13339"/>
        <dbReference type="Rhea" id="RHEA-COMP:13887"/>
        <dbReference type="ChEBI" id="CHEBI:15378"/>
        <dbReference type="ChEBI" id="CHEBI:57540"/>
        <dbReference type="ChEBI" id="CHEBI:57945"/>
        <dbReference type="ChEBI" id="CHEBI:65315"/>
        <dbReference type="ChEBI" id="CHEBI:74443"/>
    </reaction>
</comment>
<feature type="domain" description="DUS-like FMN-binding" evidence="14">
    <location>
        <begin position="1"/>
        <end position="274"/>
    </location>
</feature>
<dbReference type="PIRSF" id="PIRSF006621">
    <property type="entry name" value="Dus"/>
    <property type="match status" value="1"/>
</dbReference>
<keyword evidence="5 13" id="KW-0288">FMN</keyword>
<dbReference type="GO" id="GO:0000049">
    <property type="term" value="F:tRNA binding"/>
    <property type="evidence" value="ECO:0007669"/>
    <property type="project" value="UniProtKB-KW"/>
</dbReference>
<evidence type="ECO:0000256" key="10">
    <source>
        <dbReference type="ARBA" id="ARBA00048205"/>
    </source>
</evidence>
<name>A0A8J6NC11_9BACT</name>
<dbReference type="GO" id="GO:0017150">
    <property type="term" value="F:tRNA dihydrouridine synthase activity"/>
    <property type="evidence" value="ECO:0007669"/>
    <property type="project" value="InterPro"/>
</dbReference>
<dbReference type="InterPro" id="IPR001269">
    <property type="entry name" value="DUS_fam"/>
</dbReference>
<comment type="cofactor">
    <cofactor evidence="1 13">
        <name>FMN</name>
        <dbReference type="ChEBI" id="CHEBI:58210"/>
    </cofactor>
</comment>
<dbReference type="NCBIfam" id="TIGR00737">
    <property type="entry name" value="nifR3_yhdG"/>
    <property type="match status" value="1"/>
</dbReference>
<dbReference type="InterPro" id="IPR018517">
    <property type="entry name" value="tRNA_hU_synthase_CS"/>
</dbReference>
<comment type="function">
    <text evidence="2">Catalyzes the synthesis of 5,6-dihydrouridine (D), a modified base found in the D-loop of most tRNAs, via the reduction of the C5-C6 double bond in target uridines.</text>
</comment>
<comment type="caution">
    <text evidence="15">The sequence shown here is derived from an EMBL/GenBank/DDBJ whole genome shotgun (WGS) entry which is preliminary data.</text>
</comment>
<evidence type="ECO:0000256" key="7">
    <source>
        <dbReference type="ARBA" id="ARBA00022857"/>
    </source>
</evidence>
<dbReference type="Gene3D" id="3.20.20.70">
    <property type="entry name" value="Aldolase class I"/>
    <property type="match status" value="1"/>
</dbReference>
<dbReference type="GO" id="GO:0050660">
    <property type="term" value="F:flavin adenine dinucleotide binding"/>
    <property type="evidence" value="ECO:0007669"/>
    <property type="project" value="InterPro"/>
</dbReference>
<dbReference type="InterPro" id="IPR024036">
    <property type="entry name" value="tRNA-dHydroUridine_Synthase_C"/>
</dbReference>
<feature type="non-terminal residue" evidence="15">
    <location>
        <position position="1"/>
    </location>
</feature>
<sequence length="288" mass="31619">RLLCKEYGAGLVYSEMISCHGLIYRQQKTIDMLQTVPEERPIAIQLFGSEPDIMGEAAAFLADMPIDFIDINMGCPVKKVTKKGAGSALMKTPELAAEIIRQVLDNGKKPVTVKIRSGWTHKTINAPEFAKMAEDNGAAALAIHGRTWSDGFSGKADWQVISAVKQSVSIPVIGNGDITCYAEGRKMMAETGCDGVMIGRAAMGKPWIFRPDNPEPDLKFRLSALKRHLELIAAHRPVELGLADIRNHAGRYFKGIAHSSAIRQQIYEASSFQNLRDLLLSLTTDIKP</sequence>
<evidence type="ECO:0000256" key="9">
    <source>
        <dbReference type="ARBA" id="ARBA00023002"/>
    </source>
</evidence>
<keyword evidence="6" id="KW-0819">tRNA processing</keyword>
<accession>A0A8J6NC11</accession>
<keyword evidence="13" id="KW-0547">Nucleotide-binding</keyword>
<dbReference type="AlphaFoldDB" id="A0A8J6NC11"/>
<dbReference type="EMBL" id="JACNJZ010000040">
    <property type="protein sequence ID" value="MBC8316525.1"/>
    <property type="molecule type" value="Genomic_DNA"/>
</dbReference>
<dbReference type="SUPFAM" id="SSF51395">
    <property type="entry name" value="FMN-linked oxidoreductases"/>
    <property type="match status" value="1"/>
</dbReference>
<feature type="active site" description="Proton donor" evidence="12">
    <location>
        <position position="75"/>
    </location>
</feature>
<dbReference type="InterPro" id="IPR035587">
    <property type="entry name" value="DUS-like_FMN-bd"/>
</dbReference>
<keyword evidence="4" id="KW-0285">Flavoprotein</keyword>
<reference evidence="15 16" key="1">
    <citation type="submission" date="2020-08" db="EMBL/GenBank/DDBJ databases">
        <title>Bridging the membrane lipid divide: bacteria of the FCB group superphylum have the potential to synthesize archaeal ether lipids.</title>
        <authorList>
            <person name="Villanueva L."/>
            <person name="Von Meijenfeldt F.A.B."/>
            <person name="Westbye A.B."/>
            <person name="Yadav S."/>
            <person name="Hopmans E.C."/>
            <person name="Dutilh B.E."/>
            <person name="Sinninghe Damste J.S."/>
        </authorList>
    </citation>
    <scope>NUCLEOTIDE SEQUENCE [LARGE SCALE GENOMIC DNA]</scope>
    <source>
        <strain evidence="15">NIOZ-UU47</strain>
    </source>
</reference>
<feature type="binding site" evidence="13">
    <location>
        <position position="45"/>
    </location>
    <ligand>
        <name>FMN</name>
        <dbReference type="ChEBI" id="CHEBI:58210"/>
    </ligand>
</feature>
<keyword evidence="3" id="KW-0820">tRNA-binding</keyword>
<dbReference type="PROSITE" id="PS01136">
    <property type="entry name" value="UPF0034"/>
    <property type="match status" value="1"/>
</dbReference>
<dbReference type="Proteomes" id="UP000614424">
    <property type="component" value="Unassembled WGS sequence"/>
</dbReference>
<dbReference type="Gene3D" id="1.10.1200.80">
    <property type="entry name" value="Putative flavin oxidoreducatase, domain 2"/>
    <property type="match status" value="1"/>
</dbReference>
<gene>
    <name evidence="15" type="primary">dusB</name>
    <name evidence="15" type="ORF">H8E41_01370</name>
</gene>
<keyword evidence="7" id="KW-0521">NADP</keyword>
<dbReference type="PANTHER" id="PTHR45846">
    <property type="entry name" value="TRNA-DIHYDROURIDINE(47) SYNTHASE [NAD(P)(+)]-LIKE"/>
    <property type="match status" value="1"/>
</dbReference>
<organism evidence="15 16">
    <name type="scientific">Candidatus Desulfobia pelagia</name>
    <dbReference type="NCBI Taxonomy" id="2841692"/>
    <lineage>
        <taxon>Bacteria</taxon>
        <taxon>Pseudomonadati</taxon>
        <taxon>Thermodesulfobacteriota</taxon>
        <taxon>Desulfobulbia</taxon>
        <taxon>Desulfobulbales</taxon>
        <taxon>Desulfobulbaceae</taxon>
        <taxon>Candidatus Desulfobia</taxon>
    </lineage>
</organism>
<evidence type="ECO:0000256" key="13">
    <source>
        <dbReference type="PIRSR" id="PIRSR006621-2"/>
    </source>
</evidence>
<dbReference type="PANTHER" id="PTHR45846:SF1">
    <property type="entry name" value="TRNA-DIHYDROURIDINE(47) SYNTHASE [NAD(P)(+)]-LIKE"/>
    <property type="match status" value="1"/>
</dbReference>
<protein>
    <submittedName>
        <fullName evidence="15">tRNA dihydrouridine synthase DusB</fullName>
    </submittedName>
</protein>
<evidence type="ECO:0000256" key="2">
    <source>
        <dbReference type="ARBA" id="ARBA00002790"/>
    </source>
</evidence>
<evidence type="ECO:0000256" key="3">
    <source>
        <dbReference type="ARBA" id="ARBA00022555"/>
    </source>
</evidence>
<evidence type="ECO:0000259" key="14">
    <source>
        <dbReference type="Pfam" id="PF01207"/>
    </source>
</evidence>
<feature type="binding site" evidence="13">
    <location>
        <position position="144"/>
    </location>
    <ligand>
        <name>FMN</name>
        <dbReference type="ChEBI" id="CHEBI:58210"/>
    </ligand>
</feature>
<evidence type="ECO:0000256" key="4">
    <source>
        <dbReference type="ARBA" id="ARBA00022630"/>
    </source>
</evidence>
<feature type="binding site" evidence="13">
    <location>
        <position position="114"/>
    </location>
    <ligand>
        <name>FMN</name>
        <dbReference type="ChEBI" id="CHEBI:58210"/>
    </ligand>
</feature>
<dbReference type="InterPro" id="IPR013785">
    <property type="entry name" value="Aldolase_TIM"/>
</dbReference>
<proteinExistence type="predicted"/>
<keyword evidence="9" id="KW-0560">Oxidoreductase</keyword>
<feature type="binding site" evidence="13">
    <location>
        <begin position="199"/>
        <end position="200"/>
    </location>
    <ligand>
        <name>FMN</name>
        <dbReference type="ChEBI" id="CHEBI:58210"/>
    </ligand>
</feature>
<evidence type="ECO:0000256" key="6">
    <source>
        <dbReference type="ARBA" id="ARBA00022694"/>
    </source>
</evidence>
<evidence type="ECO:0000256" key="11">
    <source>
        <dbReference type="ARBA" id="ARBA00048802"/>
    </source>
</evidence>
<evidence type="ECO:0000256" key="1">
    <source>
        <dbReference type="ARBA" id="ARBA00001917"/>
    </source>
</evidence>
<comment type="catalytic activity">
    <reaction evidence="10">
        <text>a 5,6-dihydrouridine in tRNA + NADP(+) = a uridine in tRNA + NADPH + H(+)</text>
        <dbReference type="Rhea" id="RHEA:23624"/>
        <dbReference type="Rhea" id="RHEA-COMP:13339"/>
        <dbReference type="Rhea" id="RHEA-COMP:13887"/>
        <dbReference type="ChEBI" id="CHEBI:15378"/>
        <dbReference type="ChEBI" id="CHEBI:57783"/>
        <dbReference type="ChEBI" id="CHEBI:58349"/>
        <dbReference type="ChEBI" id="CHEBI:65315"/>
        <dbReference type="ChEBI" id="CHEBI:74443"/>
    </reaction>
</comment>
<evidence type="ECO:0000256" key="8">
    <source>
        <dbReference type="ARBA" id="ARBA00022884"/>
    </source>
</evidence>